<name>A0AAQ3NLG8_VIGMU</name>
<proteinExistence type="predicted"/>
<dbReference type="EMBL" id="CP144696">
    <property type="protein sequence ID" value="WVZ11472.1"/>
    <property type="molecule type" value="Genomic_DNA"/>
</dbReference>
<dbReference type="AlphaFoldDB" id="A0AAQ3NLG8"/>
<reference evidence="1 2" key="1">
    <citation type="journal article" date="2023" name="Life. Sci Alliance">
        <title>Evolutionary insights into 3D genome organization and epigenetic landscape of Vigna mungo.</title>
        <authorList>
            <person name="Junaid A."/>
            <person name="Singh B."/>
            <person name="Bhatia S."/>
        </authorList>
    </citation>
    <scope>NUCLEOTIDE SEQUENCE [LARGE SCALE GENOMIC DNA]</scope>
    <source>
        <strain evidence="1">Urdbean</strain>
    </source>
</reference>
<organism evidence="1 2">
    <name type="scientific">Vigna mungo</name>
    <name type="common">Black gram</name>
    <name type="synonym">Phaseolus mungo</name>
    <dbReference type="NCBI Taxonomy" id="3915"/>
    <lineage>
        <taxon>Eukaryota</taxon>
        <taxon>Viridiplantae</taxon>
        <taxon>Streptophyta</taxon>
        <taxon>Embryophyta</taxon>
        <taxon>Tracheophyta</taxon>
        <taxon>Spermatophyta</taxon>
        <taxon>Magnoliopsida</taxon>
        <taxon>eudicotyledons</taxon>
        <taxon>Gunneridae</taxon>
        <taxon>Pentapetalae</taxon>
        <taxon>rosids</taxon>
        <taxon>fabids</taxon>
        <taxon>Fabales</taxon>
        <taxon>Fabaceae</taxon>
        <taxon>Papilionoideae</taxon>
        <taxon>50 kb inversion clade</taxon>
        <taxon>NPAAA clade</taxon>
        <taxon>indigoferoid/millettioid clade</taxon>
        <taxon>Phaseoleae</taxon>
        <taxon>Vigna</taxon>
    </lineage>
</organism>
<accession>A0AAQ3NLG8</accession>
<keyword evidence="2" id="KW-1185">Reference proteome</keyword>
<evidence type="ECO:0000313" key="1">
    <source>
        <dbReference type="EMBL" id="WVZ11472.1"/>
    </source>
</evidence>
<evidence type="ECO:0000313" key="2">
    <source>
        <dbReference type="Proteomes" id="UP001374535"/>
    </source>
</evidence>
<gene>
    <name evidence="1" type="ORF">V8G54_016002</name>
</gene>
<protein>
    <submittedName>
        <fullName evidence="1">Uncharacterized protein</fullName>
    </submittedName>
</protein>
<dbReference type="Proteomes" id="UP001374535">
    <property type="component" value="Chromosome 5"/>
</dbReference>
<sequence>MKGCFRSISALHLFLGSLTKHFSKKSFPSSDNSSGIFGNSSPTPIRINNFQILEPLLTSHAGFPVTISTTAHPRAQISAGGSYSLSFTDSGDINNGVPLNSHFPCFSPFPLASPKSAIFTSPSKTRTF</sequence>